<accession>A0A368NJE5</accession>
<dbReference type="NCBIfam" id="TIGR00369">
    <property type="entry name" value="unchar_dom_1"/>
    <property type="match status" value="1"/>
</dbReference>
<comment type="caution">
    <text evidence="4">The sequence shown here is derived from an EMBL/GenBank/DDBJ whole genome shotgun (WGS) entry which is preliminary data.</text>
</comment>
<evidence type="ECO:0000256" key="1">
    <source>
        <dbReference type="ARBA" id="ARBA00008324"/>
    </source>
</evidence>
<feature type="domain" description="Thioesterase" evidence="3">
    <location>
        <begin position="58"/>
        <end position="135"/>
    </location>
</feature>
<dbReference type="InterPro" id="IPR006683">
    <property type="entry name" value="Thioestr_dom"/>
</dbReference>
<dbReference type="CDD" id="cd03443">
    <property type="entry name" value="PaaI_thioesterase"/>
    <property type="match status" value="1"/>
</dbReference>
<dbReference type="Proteomes" id="UP000252558">
    <property type="component" value="Unassembled WGS sequence"/>
</dbReference>
<keyword evidence="5" id="KW-1185">Reference proteome</keyword>
<dbReference type="GO" id="GO:0061522">
    <property type="term" value="F:1,4-dihydroxy-2-naphthoyl-CoA thioesterase activity"/>
    <property type="evidence" value="ECO:0007669"/>
    <property type="project" value="TreeGrafter"/>
</dbReference>
<comment type="similarity">
    <text evidence="1">Belongs to the thioesterase PaaI family.</text>
</comment>
<sequence>MTNDDRPLTIWHKSATLDALNQMNRNTLSEHLGMRITELGQAHLLATMPVEQRTMQPMGLLHGGASAALAESLGSMAGYLAAPEGMLVVGQQINAHHLRPARSGMVTAKATAVHLGRSSQVWQIDVVDENDKLCCSCRLTLAVLPEITNNQ</sequence>
<dbReference type="OrthoDB" id="9798208at2"/>
<evidence type="ECO:0000313" key="4">
    <source>
        <dbReference type="EMBL" id="RCU50003.1"/>
    </source>
</evidence>
<dbReference type="GO" id="GO:0005829">
    <property type="term" value="C:cytosol"/>
    <property type="evidence" value="ECO:0007669"/>
    <property type="project" value="TreeGrafter"/>
</dbReference>
<dbReference type="InterPro" id="IPR029069">
    <property type="entry name" value="HotDog_dom_sf"/>
</dbReference>
<protein>
    <submittedName>
        <fullName evidence="4">Hotdog fold thioesterase</fullName>
    </submittedName>
</protein>
<dbReference type="EMBL" id="QPID01000005">
    <property type="protein sequence ID" value="RCU50003.1"/>
    <property type="molecule type" value="Genomic_DNA"/>
</dbReference>
<name>A0A368NJE5_9GAMM</name>
<evidence type="ECO:0000256" key="2">
    <source>
        <dbReference type="ARBA" id="ARBA00022801"/>
    </source>
</evidence>
<organism evidence="4 5">
    <name type="scientific">Corallincola holothuriorum</name>
    <dbReference type="NCBI Taxonomy" id="2282215"/>
    <lineage>
        <taxon>Bacteria</taxon>
        <taxon>Pseudomonadati</taxon>
        <taxon>Pseudomonadota</taxon>
        <taxon>Gammaproteobacteria</taxon>
        <taxon>Alteromonadales</taxon>
        <taxon>Psychromonadaceae</taxon>
        <taxon>Corallincola</taxon>
    </lineage>
</organism>
<evidence type="ECO:0000313" key="5">
    <source>
        <dbReference type="Proteomes" id="UP000252558"/>
    </source>
</evidence>
<proteinExistence type="inferred from homology"/>
<dbReference type="RefSeq" id="WP_114338290.1">
    <property type="nucleotide sequence ID" value="NZ_QPID01000005.1"/>
</dbReference>
<evidence type="ECO:0000259" key="3">
    <source>
        <dbReference type="Pfam" id="PF03061"/>
    </source>
</evidence>
<dbReference type="PANTHER" id="PTHR43240">
    <property type="entry name" value="1,4-DIHYDROXY-2-NAPHTHOYL-COA THIOESTERASE 1"/>
    <property type="match status" value="1"/>
</dbReference>
<dbReference type="PANTHER" id="PTHR43240:SF5">
    <property type="entry name" value="1,4-DIHYDROXY-2-NAPHTHOYL-COA THIOESTERASE 1"/>
    <property type="match status" value="1"/>
</dbReference>
<dbReference type="Gene3D" id="3.10.129.10">
    <property type="entry name" value="Hotdog Thioesterase"/>
    <property type="match status" value="1"/>
</dbReference>
<keyword evidence="2" id="KW-0378">Hydrolase</keyword>
<dbReference type="InterPro" id="IPR003736">
    <property type="entry name" value="PAAI_dom"/>
</dbReference>
<dbReference type="Pfam" id="PF03061">
    <property type="entry name" value="4HBT"/>
    <property type="match status" value="1"/>
</dbReference>
<reference evidence="4 5" key="1">
    <citation type="submission" date="2018-07" db="EMBL/GenBank/DDBJ databases">
        <title>Corallincola holothuriorum sp. nov., a new facultative anaerobe isolated from sea cucumber Apostichopus japonicus.</title>
        <authorList>
            <person name="Xia H."/>
        </authorList>
    </citation>
    <scope>NUCLEOTIDE SEQUENCE [LARGE SCALE GENOMIC DNA]</scope>
    <source>
        <strain evidence="4 5">C4</strain>
    </source>
</reference>
<dbReference type="AlphaFoldDB" id="A0A368NJE5"/>
<gene>
    <name evidence="4" type="ORF">DU002_10280</name>
</gene>
<dbReference type="SUPFAM" id="SSF54637">
    <property type="entry name" value="Thioesterase/thiol ester dehydrase-isomerase"/>
    <property type="match status" value="1"/>
</dbReference>